<dbReference type="InterPro" id="IPR038765">
    <property type="entry name" value="Papain-like_cys_pep_sf"/>
</dbReference>
<dbReference type="EMBL" id="VCJR02000002">
    <property type="protein sequence ID" value="NHK28471.1"/>
    <property type="molecule type" value="Genomic_DNA"/>
</dbReference>
<organism evidence="2 4">
    <name type="scientific">Aquisalinus luteolus</name>
    <dbReference type="NCBI Taxonomy" id="1566827"/>
    <lineage>
        <taxon>Bacteria</taxon>
        <taxon>Pseudomonadati</taxon>
        <taxon>Pseudomonadota</taxon>
        <taxon>Alphaproteobacteria</taxon>
        <taxon>Parvularculales</taxon>
        <taxon>Parvularculaceae</taxon>
        <taxon>Aquisalinus</taxon>
    </lineage>
</organism>
<dbReference type="AlphaFoldDB" id="A0A8J3A333"/>
<evidence type="ECO:0000313" key="3">
    <source>
        <dbReference type="EMBL" id="NHK28471.1"/>
    </source>
</evidence>
<dbReference type="Gene3D" id="3.10.620.30">
    <property type="match status" value="1"/>
</dbReference>
<comment type="caution">
    <text evidence="2">The sequence shown here is derived from an EMBL/GenBank/DDBJ whole genome shotgun (WGS) entry which is preliminary data.</text>
</comment>
<dbReference type="SMART" id="SM00460">
    <property type="entry name" value="TGc"/>
    <property type="match status" value="1"/>
</dbReference>
<dbReference type="Pfam" id="PF08379">
    <property type="entry name" value="Bact_transglu_N"/>
    <property type="match status" value="1"/>
</dbReference>
<feature type="domain" description="Transglutaminase-like" evidence="1">
    <location>
        <begin position="157"/>
        <end position="222"/>
    </location>
</feature>
<reference evidence="2" key="1">
    <citation type="journal article" date="2014" name="Int. J. Syst. Evol. Microbiol.">
        <title>Complete genome sequence of Corynebacterium casei LMG S-19264T (=DSM 44701T), isolated from a smear-ripened cheese.</title>
        <authorList>
            <consortium name="US DOE Joint Genome Institute (JGI-PGF)"/>
            <person name="Walter F."/>
            <person name="Albersmeier A."/>
            <person name="Kalinowski J."/>
            <person name="Ruckert C."/>
        </authorList>
    </citation>
    <scope>NUCLEOTIDE SEQUENCE</scope>
    <source>
        <strain evidence="2">CGMCC 1.14984</strain>
    </source>
</reference>
<dbReference type="PANTHER" id="PTHR33490:SF6">
    <property type="entry name" value="SLL1049 PROTEIN"/>
    <property type="match status" value="1"/>
</dbReference>
<gene>
    <name evidence="3" type="ORF">FF098_011190</name>
    <name evidence="2" type="ORF">GCM10011355_22500</name>
</gene>
<evidence type="ECO:0000313" key="4">
    <source>
        <dbReference type="Proteomes" id="UP000621856"/>
    </source>
</evidence>
<dbReference type="SUPFAM" id="SSF54001">
    <property type="entry name" value="Cysteine proteinases"/>
    <property type="match status" value="1"/>
</dbReference>
<dbReference type="InterPro" id="IPR013589">
    <property type="entry name" value="Bac_transglu_N"/>
</dbReference>
<evidence type="ECO:0000313" key="5">
    <source>
        <dbReference type="Proteomes" id="UP000818603"/>
    </source>
</evidence>
<reference evidence="2" key="3">
    <citation type="submission" date="2020-09" db="EMBL/GenBank/DDBJ databases">
        <authorList>
            <person name="Sun Q."/>
            <person name="Zhou Y."/>
        </authorList>
    </citation>
    <scope>NUCLEOTIDE SEQUENCE</scope>
    <source>
        <strain evidence="2">CGMCC 1.14984</strain>
    </source>
</reference>
<sequence>MEHRIRHLSTYSYDPAALRVALRLKLFPVDHEGQQVESWKVTVNDEEVSPLVFSDLGDREALWSSEDALDQLTITAEGIVSTRETNGIVRGMPGFAPPGIYIRETELTEPDEAIRALMGEATGDDTLSRLHALMGLIHERVKYLTGSTSARTTAADALKDGKGVCQDHAQLFIAAARTAEVPARYVTGYLQMEEETEELLETHAWAEAHVDGIGWVGFDPSHNLCPTERYVRLCSGLDAFGASPIRGNVLGETKESLEVSVAIGQSQQ</sequence>
<evidence type="ECO:0000313" key="2">
    <source>
        <dbReference type="EMBL" id="GGH98579.1"/>
    </source>
</evidence>
<dbReference type="Proteomes" id="UP000818603">
    <property type="component" value="Unassembled WGS sequence"/>
</dbReference>
<keyword evidence="5" id="KW-1185">Reference proteome</keyword>
<dbReference type="PANTHER" id="PTHR33490">
    <property type="entry name" value="BLR5614 PROTEIN-RELATED"/>
    <property type="match status" value="1"/>
</dbReference>
<evidence type="ECO:0000259" key="1">
    <source>
        <dbReference type="SMART" id="SM00460"/>
    </source>
</evidence>
<reference evidence="3 5" key="2">
    <citation type="submission" date="2020-02" db="EMBL/GenBank/DDBJ databases">
        <title>Genome sequence of Parvularcula flava strain NH6-79.</title>
        <authorList>
            <person name="Abdul Karim M.H."/>
            <person name="Lam M.Q."/>
            <person name="Chen S.J."/>
            <person name="Yahya A."/>
            <person name="Shahir S."/>
            <person name="Shamsir M.S."/>
            <person name="Chong C.S."/>
        </authorList>
    </citation>
    <scope>NUCLEOTIDE SEQUENCE [LARGE SCALE GENOMIC DNA]</scope>
    <source>
        <strain evidence="3 5">NH6-79</strain>
    </source>
</reference>
<accession>A0A8J3A333</accession>
<proteinExistence type="predicted"/>
<dbReference type="EMBL" id="BMGZ01000002">
    <property type="protein sequence ID" value="GGH98579.1"/>
    <property type="molecule type" value="Genomic_DNA"/>
</dbReference>
<protein>
    <submittedName>
        <fullName evidence="2 3">Transglutaminase</fullName>
    </submittedName>
</protein>
<dbReference type="Proteomes" id="UP000621856">
    <property type="component" value="Unassembled WGS sequence"/>
</dbReference>
<dbReference type="InterPro" id="IPR002931">
    <property type="entry name" value="Transglutaminase-like"/>
</dbReference>
<dbReference type="RefSeq" id="WP_155140501.1">
    <property type="nucleotide sequence ID" value="NZ_BMGZ01000002.1"/>
</dbReference>
<dbReference type="Pfam" id="PF01841">
    <property type="entry name" value="Transglut_core"/>
    <property type="match status" value="1"/>
</dbReference>
<name>A0A8J3A333_9PROT</name>